<accession>A0ABN7TQG3</accession>
<gene>
    <name evidence="2" type="ORF">PAECIP111802_04946</name>
</gene>
<dbReference type="RefSeq" id="WP_218101202.1">
    <property type="nucleotide sequence ID" value="NZ_CAJVCE010000016.1"/>
</dbReference>
<evidence type="ECO:0000313" key="3">
    <source>
        <dbReference type="Proteomes" id="UP000730618"/>
    </source>
</evidence>
<proteinExistence type="predicted"/>
<protein>
    <recommendedName>
        <fullName evidence="1">Phosphoadenosine phosphosulphate reductase domain-containing protein</fullName>
    </recommendedName>
</protein>
<dbReference type="EMBL" id="CAJVCE010000016">
    <property type="protein sequence ID" value="CAG7651371.1"/>
    <property type="molecule type" value="Genomic_DNA"/>
</dbReference>
<dbReference type="InterPro" id="IPR002500">
    <property type="entry name" value="PAPS_reduct_dom"/>
</dbReference>
<keyword evidence="3" id="KW-1185">Reference proteome</keyword>
<sequence>MIKGTQNSPVKIDRFLPYPEEMPPLESFDWIDVNISGGNDSTAALLYMLYGYNVPKEKVTLFHARVDGPPENEVFFDWPSTQSHLEYLSRHFGDLPLVVAWDEKGFETRIRERGMFPDSSARYCTSYLKRDVYLKYARTRSKGNILCVTGERHEESSRRAGYPCWQVNSATAETKGRYVYNFRPILHLKKFEVSELIRSAGVKEHEAYQWTSRVSCRWCIFASSEELSAVAKLFPDAWERLKNLETSIGHTMKYQKGKRIPLCEFIHEDSEFEQLLLK</sequence>
<organism evidence="2 3">
    <name type="scientific">Paenibacillus allorhizosphaerae</name>
    <dbReference type="NCBI Taxonomy" id="2849866"/>
    <lineage>
        <taxon>Bacteria</taxon>
        <taxon>Bacillati</taxon>
        <taxon>Bacillota</taxon>
        <taxon>Bacilli</taxon>
        <taxon>Bacillales</taxon>
        <taxon>Paenibacillaceae</taxon>
        <taxon>Paenibacillus</taxon>
    </lineage>
</organism>
<evidence type="ECO:0000313" key="2">
    <source>
        <dbReference type="EMBL" id="CAG7651371.1"/>
    </source>
</evidence>
<name>A0ABN7TQG3_9BACL</name>
<reference evidence="2 3" key="1">
    <citation type="submission" date="2021-06" db="EMBL/GenBank/DDBJ databases">
        <authorList>
            <person name="Criscuolo A."/>
        </authorList>
    </citation>
    <scope>NUCLEOTIDE SEQUENCE [LARGE SCALE GENOMIC DNA]</scope>
    <source>
        <strain evidence="3">CIP 111802</strain>
    </source>
</reference>
<comment type="caution">
    <text evidence="2">The sequence shown here is derived from an EMBL/GenBank/DDBJ whole genome shotgun (WGS) entry which is preliminary data.</text>
</comment>
<feature type="domain" description="Phosphoadenosine phosphosulphate reductase" evidence="1">
    <location>
        <begin position="35"/>
        <end position="209"/>
    </location>
</feature>
<dbReference type="Proteomes" id="UP000730618">
    <property type="component" value="Unassembled WGS sequence"/>
</dbReference>
<dbReference type="Pfam" id="PF01507">
    <property type="entry name" value="PAPS_reduct"/>
    <property type="match status" value="1"/>
</dbReference>
<evidence type="ECO:0000259" key="1">
    <source>
        <dbReference type="Pfam" id="PF01507"/>
    </source>
</evidence>